<reference evidence="1 2" key="1">
    <citation type="submission" date="2024-09" db="EMBL/GenBank/DDBJ databases">
        <title>Floridaenema gen nov. (Aerosakkonemataceae, Aerosakkonematales ord. nov., Cyanobacteria) from benthic tropical and subtropical fresh waters, with the description of four new species.</title>
        <authorList>
            <person name="Moretto J.A."/>
            <person name="Berthold D.E."/>
            <person name="Lefler F.W."/>
            <person name="Huang I.-S."/>
            <person name="Laughinghouse H. IV."/>
        </authorList>
    </citation>
    <scope>NUCLEOTIDE SEQUENCE [LARGE SCALE GENOMIC DNA]</scope>
    <source>
        <strain evidence="1 2">BLCC-F46</strain>
    </source>
</reference>
<accession>A0ABV4XGY0</accession>
<dbReference type="RefSeq" id="WP_413274995.1">
    <property type="nucleotide sequence ID" value="NZ_JBHFNQ010000256.1"/>
</dbReference>
<dbReference type="InterPro" id="IPR021799">
    <property type="entry name" value="PIN-like_prokaryotic"/>
</dbReference>
<gene>
    <name evidence="1" type="ORF">ACE1CC_34745</name>
</gene>
<sequence length="161" mass="17700">MRVVCNTSPITNLAAIDRLDLLHQLFGEIVIPQAVYNELTVLPNPVPGTVEVQTLSWFRVQQVGDRSQVAEFRRKVDFGEAEALALALEVSAERVLIDDAAGRAIALELGLTITGVLGVLLMAKQRQLIADVRSLMDSLMTQAGFWIGDELYQRVLQQAGE</sequence>
<name>A0ABV4XGY0_9CYAN</name>
<dbReference type="PANTHER" id="PTHR39550:SF1">
    <property type="entry name" value="SLL0658 PROTEIN"/>
    <property type="match status" value="1"/>
</dbReference>
<protein>
    <submittedName>
        <fullName evidence="1">DUF3368 domain-containing protein</fullName>
    </submittedName>
</protein>
<proteinExistence type="predicted"/>
<comment type="caution">
    <text evidence="1">The sequence shown here is derived from an EMBL/GenBank/DDBJ whole genome shotgun (WGS) entry which is preliminary data.</text>
</comment>
<organism evidence="1 2">
    <name type="scientific">Floridaenema aerugineum BLCC-F46</name>
    <dbReference type="NCBI Taxonomy" id="3153654"/>
    <lineage>
        <taxon>Bacteria</taxon>
        <taxon>Bacillati</taxon>
        <taxon>Cyanobacteriota</taxon>
        <taxon>Cyanophyceae</taxon>
        <taxon>Oscillatoriophycideae</taxon>
        <taxon>Aerosakkonematales</taxon>
        <taxon>Aerosakkonemataceae</taxon>
        <taxon>Floridanema</taxon>
        <taxon>Floridanema aerugineum</taxon>
    </lineage>
</organism>
<keyword evidence="2" id="KW-1185">Reference proteome</keyword>
<dbReference type="Proteomes" id="UP001576774">
    <property type="component" value="Unassembled WGS sequence"/>
</dbReference>
<dbReference type="EMBL" id="JBHFNQ010000256">
    <property type="protein sequence ID" value="MFB2882035.1"/>
    <property type="molecule type" value="Genomic_DNA"/>
</dbReference>
<dbReference type="PANTHER" id="PTHR39550">
    <property type="entry name" value="SLL0658 PROTEIN"/>
    <property type="match status" value="1"/>
</dbReference>
<evidence type="ECO:0000313" key="1">
    <source>
        <dbReference type="EMBL" id="MFB2882035.1"/>
    </source>
</evidence>
<evidence type="ECO:0000313" key="2">
    <source>
        <dbReference type="Proteomes" id="UP001576774"/>
    </source>
</evidence>
<dbReference type="Pfam" id="PF11848">
    <property type="entry name" value="DUF3368"/>
    <property type="match status" value="1"/>
</dbReference>